<evidence type="ECO:0000256" key="3">
    <source>
        <dbReference type="ARBA" id="ARBA00022603"/>
    </source>
</evidence>
<sequence>MSSIDTLIEGSRELGISLKAEEIEKFYKFKVLLKEWNKKINLTAIEDDKEIDIKHFLDSLTLLKTDYIKDGYKIIDIGTGGGFPGIPLKIVREDIELVLMDSLQKRIKFLDLVINELGLGNIKAIHGRAEDFGRDKEYREKFDIAVSRAVASLNILSEYCLPFVKVGGLFIAMKGPDVDAELKESERAIRLLGGKVLDVIKIKLPLSDITHTLIIIEKINETLTKYPRKAGKPKKNPL</sequence>
<comment type="caution">
    <text evidence="7">The sequence shown here is derived from an EMBL/GenBank/DDBJ whole genome shotgun (WGS) entry which is preliminary data.</text>
</comment>
<accession>A0A096BGU0</accession>
<evidence type="ECO:0000313" key="7">
    <source>
        <dbReference type="EMBL" id="KGG80082.1"/>
    </source>
</evidence>
<comment type="similarity">
    <text evidence="6">Belongs to the methyltransferase superfamily. RNA methyltransferase RsmG family.</text>
</comment>
<dbReference type="PANTHER" id="PTHR31760:SF0">
    <property type="entry name" value="S-ADENOSYL-L-METHIONINE-DEPENDENT METHYLTRANSFERASES SUPERFAMILY PROTEIN"/>
    <property type="match status" value="1"/>
</dbReference>
<dbReference type="GO" id="GO:0070043">
    <property type="term" value="F:rRNA (guanine-N7-)-methyltransferase activity"/>
    <property type="evidence" value="ECO:0007669"/>
    <property type="project" value="UniProtKB-UniRule"/>
</dbReference>
<dbReference type="AlphaFoldDB" id="A0A096BGU0"/>
<dbReference type="STRING" id="1156417.Y919_08330"/>
<keyword evidence="4 6" id="KW-0808">Transferase</keyword>
<dbReference type="HAMAP" id="MF_00074">
    <property type="entry name" value="16SrRNA_methyltr_G"/>
    <property type="match status" value="1"/>
</dbReference>
<comment type="function">
    <text evidence="6">Specifically methylates the N7 position of a guanine in 16S rRNA.</text>
</comment>
<dbReference type="InterPro" id="IPR003682">
    <property type="entry name" value="rRNA_ssu_MeTfrase_G"/>
</dbReference>
<keyword evidence="1 6" id="KW-0963">Cytoplasm</keyword>
<evidence type="ECO:0000256" key="2">
    <source>
        <dbReference type="ARBA" id="ARBA00022552"/>
    </source>
</evidence>
<dbReference type="CDD" id="cd02440">
    <property type="entry name" value="AdoMet_MTases"/>
    <property type="match status" value="1"/>
</dbReference>
<keyword evidence="3 6" id="KW-0489">Methyltransferase</keyword>
<evidence type="ECO:0000256" key="4">
    <source>
        <dbReference type="ARBA" id="ARBA00022679"/>
    </source>
</evidence>
<gene>
    <name evidence="6" type="primary">rsmG</name>
    <name evidence="7" type="ORF">Y919_08330</name>
</gene>
<comment type="caution">
    <text evidence="6">Lacks conserved residue(s) required for the propagation of feature annotation.</text>
</comment>
<dbReference type="Proteomes" id="UP000029622">
    <property type="component" value="Unassembled WGS sequence"/>
</dbReference>
<evidence type="ECO:0000256" key="5">
    <source>
        <dbReference type="ARBA" id="ARBA00022691"/>
    </source>
</evidence>
<dbReference type="RefSeq" id="WP_035163924.1">
    <property type="nucleotide sequence ID" value="NZ_AZTB01000041.1"/>
</dbReference>
<proteinExistence type="inferred from homology"/>
<feature type="binding site" evidence="6">
    <location>
        <begin position="129"/>
        <end position="130"/>
    </location>
    <ligand>
        <name>S-adenosyl-L-methionine</name>
        <dbReference type="ChEBI" id="CHEBI:59789"/>
    </ligand>
</feature>
<evidence type="ECO:0000256" key="1">
    <source>
        <dbReference type="ARBA" id="ARBA00022490"/>
    </source>
</evidence>
<comment type="subcellular location">
    <subcellularLocation>
        <location evidence="6">Cytoplasm</location>
    </subcellularLocation>
</comment>
<organism evidence="7 8">
    <name type="scientific">Caloranaerobacter azorensis H53214</name>
    <dbReference type="NCBI Taxonomy" id="1156417"/>
    <lineage>
        <taxon>Bacteria</taxon>
        <taxon>Bacillati</taxon>
        <taxon>Bacillota</taxon>
        <taxon>Tissierellia</taxon>
        <taxon>Tissierellales</taxon>
        <taxon>Thermohalobacteraceae</taxon>
        <taxon>Caloranaerobacter</taxon>
    </lineage>
</organism>
<reference evidence="7 8" key="1">
    <citation type="submission" date="2013-12" db="EMBL/GenBank/DDBJ databases">
        <title>Draft genome sequence of Caloranaerobacter sp. H53214.</title>
        <authorList>
            <person name="Jiang L.J."/>
            <person name="Shao Z.Z."/>
            <person name="Long M.N."/>
        </authorList>
    </citation>
    <scope>NUCLEOTIDE SEQUENCE [LARGE SCALE GENOMIC DNA]</scope>
    <source>
        <strain evidence="7 8">H53214</strain>
    </source>
</reference>
<dbReference type="GO" id="GO:0005829">
    <property type="term" value="C:cytosol"/>
    <property type="evidence" value="ECO:0007669"/>
    <property type="project" value="TreeGrafter"/>
</dbReference>
<feature type="binding site" evidence="6">
    <location>
        <position position="148"/>
    </location>
    <ligand>
        <name>S-adenosyl-L-methionine</name>
        <dbReference type="ChEBI" id="CHEBI:59789"/>
    </ligand>
</feature>
<protein>
    <recommendedName>
        <fullName evidence="6">Ribosomal RNA small subunit methyltransferase G</fullName>
        <ecNumber evidence="6">2.1.1.-</ecNumber>
    </recommendedName>
    <alternativeName>
        <fullName evidence="6">16S rRNA 7-methylguanosine methyltransferase</fullName>
        <shortName evidence="6">16S rRNA m7G methyltransferase</shortName>
    </alternativeName>
</protein>
<dbReference type="PANTHER" id="PTHR31760">
    <property type="entry name" value="S-ADENOSYL-L-METHIONINE-DEPENDENT METHYLTRANSFERASES SUPERFAMILY PROTEIN"/>
    <property type="match status" value="1"/>
</dbReference>
<dbReference type="NCBIfam" id="TIGR00138">
    <property type="entry name" value="rsmG_gidB"/>
    <property type="match status" value="1"/>
</dbReference>
<evidence type="ECO:0000313" key="8">
    <source>
        <dbReference type="Proteomes" id="UP000029622"/>
    </source>
</evidence>
<dbReference type="PIRSF" id="PIRSF003078">
    <property type="entry name" value="GidB"/>
    <property type="match status" value="1"/>
</dbReference>
<keyword evidence="2 6" id="KW-0698">rRNA processing</keyword>
<name>A0A096BGU0_9FIRM</name>
<feature type="binding site" evidence="6">
    <location>
        <position position="83"/>
    </location>
    <ligand>
        <name>S-adenosyl-L-methionine</name>
        <dbReference type="ChEBI" id="CHEBI:59789"/>
    </ligand>
</feature>
<feature type="binding site" evidence="6">
    <location>
        <position position="78"/>
    </location>
    <ligand>
        <name>S-adenosyl-L-methionine</name>
        <dbReference type="ChEBI" id="CHEBI:59789"/>
    </ligand>
</feature>
<dbReference type="EMBL" id="AZTB01000041">
    <property type="protein sequence ID" value="KGG80082.1"/>
    <property type="molecule type" value="Genomic_DNA"/>
</dbReference>
<dbReference type="SUPFAM" id="SSF53335">
    <property type="entry name" value="S-adenosyl-L-methionine-dependent methyltransferases"/>
    <property type="match status" value="1"/>
</dbReference>
<dbReference type="InterPro" id="IPR029063">
    <property type="entry name" value="SAM-dependent_MTases_sf"/>
</dbReference>
<dbReference type="EC" id="2.1.1.-" evidence="6"/>
<dbReference type="FunFam" id="3.40.50.150:FF:000041">
    <property type="entry name" value="Ribosomal RNA small subunit methyltransferase G"/>
    <property type="match status" value="1"/>
</dbReference>
<dbReference type="Gene3D" id="3.40.50.150">
    <property type="entry name" value="Vaccinia Virus protein VP39"/>
    <property type="match status" value="1"/>
</dbReference>
<dbReference type="Pfam" id="PF02527">
    <property type="entry name" value="GidB"/>
    <property type="match status" value="1"/>
</dbReference>
<keyword evidence="5 6" id="KW-0949">S-adenosyl-L-methionine</keyword>
<evidence type="ECO:0000256" key="6">
    <source>
        <dbReference type="HAMAP-Rule" id="MF_00074"/>
    </source>
</evidence>